<dbReference type="AlphaFoldDB" id="A0A7J6EWZ4"/>
<evidence type="ECO:0000313" key="1">
    <source>
        <dbReference type="EMBL" id="KAF4362953.1"/>
    </source>
</evidence>
<name>A0A7J6EWZ4_CANSA</name>
<dbReference type="Proteomes" id="UP000583929">
    <property type="component" value="Unassembled WGS sequence"/>
</dbReference>
<comment type="caution">
    <text evidence="1">The sequence shown here is derived from an EMBL/GenBank/DDBJ whole genome shotgun (WGS) entry which is preliminary data.</text>
</comment>
<protein>
    <submittedName>
        <fullName evidence="1">Uncharacterized protein</fullName>
    </submittedName>
</protein>
<organism evidence="1 2">
    <name type="scientific">Cannabis sativa</name>
    <name type="common">Hemp</name>
    <name type="synonym">Marijuana</name>
    <dbReference type="NCBI Taxonomy" id="3483"/>
    <lineage>
        <taxon>Eukaryota</taxon>
        <taxon>Viridiplantae</taxon>
        <taxon>Streptophyta</taxon>
        <taxon>Embryophyta</taxon>
        <taxon>Tracheophyta</taxon>
        <taxon>Spermatophyta</taxon>
        <taxon>Magnoliopsida</taxon>
        <taxon>eudicotyledons</taxon>
        <taxon>Gunneridae</taxon>
        <taxon>Pentapetalae</taxon>
        <taxon>rosids</taxon>
        <taxon>fabids</taxon>
        <taxon>Rosales</taxon>
        <taxon>Cannabaceae</taxon>
        <taxon>Cannabis</taxon>
    </lineage>
</organism>
<accession>A0A7J6EWZ4</accession>
<proteinExistence type="predicted"/>
<keyword evidence="2" id="KW-1185">Reference proteome</keyword>
<dbReference type="EMBL" id="JAATIQ010000304">
    <property type="protein sequence ID" value="KAF4362953.1"/>
    <property type="molecule type" value="Genomic_DNA"/>
</dbReference>
<evidence type="ECO:0000313" key="2">
    <source>
        <dbReference type="Proteomes" id="UP000583929"/>
    </source>
</evidence>
<sequence>MATSSGDCQRRRSWVLGSAKVVRSGYGDVLLHVYQMLGSFNNQSIYVSDSLLGEHISVVVQCN</sequence>
<reference evidence="1 2" key="1">
    <citation type="journal article" date="2020" name="bioRxiv">
        <title>Sequence and annotation of 42 cannabis genomes reveals extensive copy number variation in cannabinoid synthesis and pathogen resistance genes.</title>
        <authorList>
            <person name="Mckernan K.J."/>
            <person name="Helbert Y."/>
            <person name="Kane L.T."/>
            <person name="Ebling H."/>
            <person name="Zhang L."/>
            <person name="Liu B."/>
            <person name="Eaton Z."/>
            <person name="Mclaughlin S."/>
            <person name="Kingan S."/>
            <person name="Baybayan P."/>
            <person name="Concepcion G."/>
            <person name="Jordan M."/>
            <person name="Riva A."/>
            <person name="Barbazuk W."/>
            <person name="Harkins T."/>
        </authorList>
    </citation>
    <scope>NUCLEOTIDE SEQUENCE [LARGE SCALE GENOMIC DNA]</scope>
    <source>
        <strain evidence="2">cv. Jamaican Lion 4</strain>
        <tissue evidence="1">Leaf</tissue>
    </source>
</reference>
<gene>
    <name evidence="1" type="ORF">G4B88_021004</name>
</gene>